<dbReference type="InterPro" id="IPR027417">
    <property type="entry name" value="P-loop_NTPase"/>
</dbReference>
<dbReference type="Proteomes" id="UP000321291">
    <property type="component" value="Chromosome"/>
</dbReference>
<accession>A0A5B8VP34</accession>
<dbReference type="KEGG" id="agi:FSB73_17420"/>
<organism evidence="3 4">
    <name type="scientific">Arachidicoccus ginsenosidivorans</name>
    <dbReference type="NCBI Taxonomy" id="496057"/>
    <lineage>
        <taxon>Bacteria</taxon>
        <taxon>Pseudomonadati</taxon>
        <taxon>Bacteroidota</taxon>
        <taxon>Chitinophagia</taxon>
        <taxon>Chitinophagales</taxon>
        <taxon>Chitinophagaceae</taxon>
        <taxon>Arachidicoccus</taxon>
    </lineage>
</organism>
<dbReference type="CDD" id="cd00267">
    <property type="entry name" value="ABC_ATPase"/>
    <property type="match status" value="1"/>
</dbReference>
<protein>
    <recommendedName>
        <fullName evidence="5">ATPase AAA-type core domain-containing protein</fullName>
    </recommendedName>
</protein>
<dbReference type="SUPFAM" id="SSF52540">
    <property type="entry name" value="P-loop containing nucleoside triphosphate hydrolases"/>
    <property type="match status" value="1"/>
</dbReference>
<dbReference type="Gene3D" id="3.40.50.300">
    <property type="entry name" value="P-loop containing nucleotide triphosphate hydrolases"/>
    <property type="match status" value="1"/>
</dbReference>
<evidence type="ECO:0000313" key="3">
    <source>
        <dbReference type="EMBL" id="QEC73189.1"/>
    </source>
</evidence>
<dbReference type="EMBL" id="CP042434">
    <property type="protein sequence ID" value="QEC73189.1"/>
    <property type="molecule type" value="Genomic_DNA"/>
</dbReference>
<evidence type="ECO:0008006" key="5">
    <source>
        <dbReference type="Google" id="ProtNLM"/>
    </source>
</evidence>
<sequence>MLLLRAFIKNPPLLILDEPCQGLDQWQTEAFVKLVEDYSEQTGATLIYISHYASEIPAVVTKVLELTGDGRGGYLTYNAQNNEPLKKKLEVCNASP</sequence>
<gene>
    <name evidence="3" type="ORF">FSB73_17420</name>
</gene>
<dbReference type="PANTHER" id="PTHR43158:SF2">
    <property type="entry name" value="SKFA PEPTIDE EXPORT ATP-BINDING PROTEIN SKFE"/>
    <property type="match status" value="1"/>
</dbReference>
<name>A0A5B8VP34_9BACT</name>
<keyword evidence="4" id="KW-1185">Reference proteome</keyword>
<dbReference type="OrthoDB" id="9789994at2"/>
<dbReference type="GO" id="GO:0005524">
    <property type="term" value="F:ATP binding"/>
    <property type="evidence" value="ECO:0007669"/>
    <property type="project" value="UniProtKB-KW"/>
</dbReference>
<keyword evidence="1" id="KW-0547">Nucleotide-binding</keyword>
<evidence type="ECO:0000256" key="1">
    <source>
        <dbReference type="ARBA" id="ARBA00022741"/>
    </source>
</evidence>
<evidence type="ECO:0000313" key="4">
    <source>
        <dbReference type="Proteomes" id="UP000321291"/>
    </source>
</evidence>
<evidence type="ECO:0000256" key="2">
    <source>
        <dbReference type="ARBA" id="ARBA00022840"/>
    </source>
</evidence>
<reference evidence="3 4" key="1">
    <citation type="journal article" date="2017" name="Int. J. Syst. Evol. Microbiol.">
        <title>Arachidicoccus ginsenosidivorans sp. nov., with ginsenoside-converting activity isolated from ginseng cultivating soil.</title>
        <authorList>
            <person name="Siddiqi M.Z."/>
            <person name="Aslam Z."/>
            <person name="Im W.T."/>
        </authorList>
    </citation>
    <scope>NUCLEOTIDE SEQUENCE [LARGE SCALE GENOMIC DNA]</scope>
    <source>
        <strain evidence="3 4">Gsoil 809</strain>
    </source>
</reference>
<keyword evidence="2" id="KW-0067">ATP-binding</keyword>
<proteinExistence type="predicted"/>
<dbReference type="PANTHER" id="PTHR43158">
    <property type="entry name" value="SKFA PEPTIDE EXPORT ATP-BINDING PROTEIN SKFE"/>
    <property type="match status" value="1"/>
</dbReference>
<dbReference type="AlphaFoldDB" id="A0A5B8VP34"/>